<evidence type="ECO:0000256" key="2">
    <source>
        <dbReference type="SAM" id="Phobius"/>
    </source>
</evidence>
<feature type="domain" description="Threonine/serine exporter-like N-terminal" evidence="3">
    <location>
        <begin position="3"/>
        <end position="161"/>
    </location>
</feature>
<protein>
    <recommendedName>
        <fullName evidence="3">Threonine/serine exporter-like N-terminal domain-containing protein</fullName>
    </recommendedName>
</protein>
<feature type="transmembrane region" description="Helical" evidence="2">
    <location>
        <begin position="52"/>
        <end position="69"/>
    </location>
</feature>
<dbReference type="InterPro" id="IPR010619">
    <property type="entry name" value="ThrE-like_N"/>
</dbReference>
<comment type="similarity">
    <text evidence="1">Belongs to the ThrE exporter (TC 2.A.79) family.</text>
</comment>
<dbReference type="InterPro" id="IPR051361">
    <property type="entry name" value="ThrE/Ser_Exporter"/>
</dbReference>
<gene>
    <name evidence="4" type="ORF">J3Q64DRAFT_1774449</name>
</gene>
<keyword evidence="2" id="KW-1133">Transmembrane helix</keyword>
<comment type="caution">
    <text evidence="4">The sequence shown here is derived from an EMBL/GenBank/DDBJ whole genome shotgun (WGS) entry which is preliminary data.</text>
</comment>
<reference evidence="4 5" key="1">
    <citation type="submission" date="2024-04" db="EMBL/GenBank/DDBJ databases">
        <title>Symmetric and asymmetric DNA N6-adenine methylation regulates different biological responses in Mucorales.</title>
        <authorList>
            <consortium name="Lawrence Berkeley National Laboratory"/>
            <person name="Lax C."/>
            <person name="Mondo S.J."/>
            <person name="Osorio-Concepcion M."/>
            <person name="Muszewska A."/>
            <person name="Corrochano-Luque M."/>
            <person name="Gutierrez G."/>
            <person name="Riley R."/>
            <person name="Lipzen A."/>
            <person name="Guo J."/>
            <person name="Hundley H."/>
            <person name="Amirebrahimi M."/>
            <person name="Ng V."/>
            <person name="Lorenzo-Gutierrez D."/>
            <person name="Binder U."/>
            <person name="Yang J."/>
            <person name="Song Y."/>
            <person name="Canovas D."/>
            <person name="Navarro E."/>
            <person name="Freitag M."/>
            <person name="Gabaldon T."/>
            <person name="Grigoriev I.V."/>
            <person name="Corrochano L.M."/>
            <person name="Nicolas F.E."/>
            <person name="Garre V."/>
        </authorList>
    </citation>
    <scope>NUCLEOTIDE SEQUENCE [LARGE SCALE GENOMIC DNA]</scope>
    <source>
        <strain evidence="4 5">L51</strain>
    </source>
</reference>
<evidence type="ECO:0000256" key="1">
    <source>
        <dbReference type="ARBA" id="ARBA00034125"/>
    </source>
</evidence>
<keyword evidence="2" id="KW-0812">Transmembrane</keyword>
<evidence type="ECO:0000313" key="4">
    <source>
        <dbReference type="EMBL" id="KAL0075846.1"/>
    </source>
</evidence>
<feature type="transmembrane region" description="Helical" evidence="2">
    <location>
        <begin position="266"/>
        <end position="290"/>
    </location>
</feature>
<evidence type="ECO:0000259" key="3">
    <source>
        <dbReference type="Pfam" id="PF06738"/>
    </source>
</evidence>
<evidence type="ECO:0000313" key="5">
    <source>
        <dbReference type="Proteomes" id="UP001448207"/>
    </source>
</evidence>
<sequence length="362" mass="38161">MCDEITILEATRSLEPIVCRPSIYPPWLIIAAHAVASSISTPMFFGGGPIDMLFGLSLGFVVVIGSLYVSHRVTRLATIFDILLSGVVGFLATVISTRLPSSDACFYALSIGGVVNLLPGYATLVSILEIADGAIASGTLRLTTTLIYSLLLGFGLAIGANTHQLIFPSLALESSSAACKSTMSPLYHIILVPLYAATSVIKLKGDPQNYPVMLVLAAISHTVHTITLQNFAAYPHMATILASFAIASASNIYARLKPTVGFADMLTGLMFLVPGSIGVASSLDTFGEAISSSSPMSEISVILNAGQQGIAFAAHMLIIAASVSVGLVLAAVVVYPLRKLIDFKRGSPHEYKRKNWVGEVTL</sequence>
<dbReference type="Pfam" id="PF06738">
    <property type="entry name" value="ThrE"/>
    <property type="match status" value="1"/>
</dbReference>
<feature type="transmembrane region" description="Helical" evidence="2">
    <location>
        <begin position="233"/>
        <end position="254"/>
    </location>
</feature>
<dbReference type="PANTHER" id="PTHR31082">
    <property type="entry name" value="PHEROMONE-REGULATED MEMBRANE PROTEIN 10"/>
    <property type="match status" value="1"/>
</dbReference>
<dbReference type="PANTHER" id="PTHR31082:SF4">
    <property type="entry name" value="PHEROMONE-REGULATED MEMBRANE PROTEIN 10"/>
    <property type="match status" value="1"/>
</dbReference>
<keyword evidence="2" id="KW-0472">Membrane</keyword>
<organism evidence="4 5">
    <name type="scientific">Phycomyces blakesleeanus</name>
    <dbReference type="NCBI Taxonomy" id="4837"/>
    <lineage>
        <taxon>Eukaryota</taxon>
        <taxon>Fungi</taxon>
        <taxon>Fungi incertae sedis</taxon>
        <taxon>Mucoromycota</taxon>
        <taxon>Mucoromycotina</taxon>
        <taxon>Mucoromycetes</taxon>
        <taxon>Mucorales</taxon>
        <taxon>Phycomycetaceae</taxon>
        <taxon>Phycomyces</taxon>
    </lineage>
</organism>
<name>A0ABR3AKE9_PHYBL</name>
<dbReference type="Proteomes" id="UP001448207">
    <property type="component" value="Unassembled WGS sequence"/>
</dbReference>
<keyword evidence="5" id="KW-1185">Reference proteome</keyword>
<feature type="transmembrane region" description="Helical" evidence="2">
    <location>
        <begin position="140"/>
        <end position="166"/>
    </location>
</feature>
<feature type="transmembrane region" description="Helical" evidence="2">
    <location>
        <begin position="310"/>
        <end position="335"/>
    </location>
</feature>
<proteinExistence type="inferred from homology"/>
<accession>A0ABR3AKE9</accession>
<feature type="transmembrane region" description="Helical" evidence="2">
    <location>
        <begin position="76"/>
        <end position="95"/>
    </location>
</feature>
<feature type="transmembrane region" description="Helical" evidence="2">
    <location>
        <begin position="107"/>
        <end position="128"/>
    </location>
</feature>
<dbReference type="EMBL" id="JBCLYO010000034">
    <property type="protein sequence ID" value="KAL0075846.1"/>
    <property type="molecule type" value="Genomic_DNA"/>
</dbReference>